<dbReference type="Gene3D" id="3.30.1330.30">
    <property type="match status" value="1"/>
</dbReference>
<protein>
    <submittedName>
        <fullName evidence="6">RNA methyltransferase</fullName>
    </submittedName>
</protein>
<dbReference type="GO" id="GO:0032259">
    <property type="term" value="P:methylation"/>
    <property type="evidence" value="ECO:0007669"/>
    <property type="project" value="UniProtKB-KW"/>
</dbReference>
<dbReference type="Pfam" id="PF22435">
    <property type="entry name" value="MRM3-like_sub_bind"/>
    <property type="match status" value="1"/>
</dbReference>
<dbReference type="Pfam" id="PF00588">
    <property type="entry name" value="SpoU_methylase"/>
    <property type="match status" value="1"/>
</dbReference>
<dbReference type="GO" id="GO:0006396">
    <property type="term" value="P:RNA processing"/>
    <property type="evidence" value="ECO:0007669"/>
    <property type="project" value="InterPro"/>
</dbReference>
<comment type="similarity">
    <text evidence="1">Belongs to the class IV-like SAM-binding methyltransferase superfamily. RNA methyltransferase TrmH family.</text>
</comment>
<dbReference type="InterPro" id="IPR029026">
    <property type="entry name" value="tRNA_m1G_MTases_N"/>
</dbReference>
<keyword evidence="7" id="KW-1185">Reference proteome</keyword>
<dbReference type="SUPFAM" id="SSF75217">
    <property type="entry name" value="alpha/beta knot"/>
    <property type="match status" value="1"/>
</dbReference>
<keyword evidence="2 6" id="KW-0489">Methyltransferase</keyword>
<evidence type="ECO:0000313" key="6">
    <source>
        <dbReference type="EMBL" id="QOW09488.1"/>
    </source>
</evidence>
<dbReference type="KEGG" id="kfa:Q73A0000_03460"/>
<dbReference type="PANTHER" id="PTHR43191:SF2">
    <property type="entry name" value="RRNA METHYLTRANSFERASE 3, MITOCHONDRIAL"/>
    <property type="match status" value="1"/>
</dbReference>
<evidence type="ECO:0000259" key="4">
    <source>
        <dbReference type="Pfam" id="PF00588"/>
    </source>
</evidence>
<dbReference type="RefSeq" id="WP_193812702.1">
    <property type="nucleotide sequence ID" value="NZ_CP040442.1"/>
</dbReference>
<dbReference type="Proteomes" id="UP000594195">
    <property type="component" value="Chromosome"/>
</dbReference>
<dbReference type="GO" id="GO:0003723">
    <property type="term" value="F:RNA binding"/>
    <property type="evidence" value="ECO:0007669"/>
    <property type="project" value="InterPro"/>
</dbReference>
<dbReference type="GO" id="GO:0008173">
    <property type="term" value="F:RNA methyltransferase activity"/>
    <property type="evidence" value="ECO:0007669"/>
    <property type="project" value="InterPro"/>
</dbReference>
<proteinExistence type="inferred from homology"/>
<organism evidence="6 7">
    <name type="scientific">Kaistella flava</name>
    <name type="common">ex Peng et al. 2021</name>
    <dbReference type="NCBI Taxonomy" id="2038776"/>
    <lineage>
        <taxon>Bacteria</taxon>
        <taxon>Pseudomonadati</taxon>
        <taxon>Bacteroidota</taxon>
        <taxon>Flavobacteriia</taxon>
        <taxon>Flavobacteriales</taxon>
        <taxon>Weeksellaceae</taxon>
        <taxon>Chryseobacterium group</taxon>
        <taxon>Kaistella</taxon>
    </lineage>
</organism>
<keyword evidence="3 6" id="KW-0808">Transferase</keyword>
<sequence>MLTAHKIKILQSLDKKKFRQKYNLFLVEGNKTIKEIPTSKYKINEIFSVNPAELSIGNLTATEISPAELKKISFLQHPKDSVAVCELKEELLKEETGVQLILDGIQDPGNLGTIIRLADWFGISQIICSEDTADFYNPKVIQASMGSFLRVNIVYQDLENYISENNQPIIGTDMDGTDFYDYQFPSQFNLVLGNEGNGIRPEIENLLTDKITIPRFGKSKATESLNVAMSAGIILGQIFGKRD</sequence>
<feature type="domain" description="tRNA/rRNA methyltransferase SpoU type" evidence="4">
    <location>
        <begin position="98"/>
        <end position="235"/>
    </location>
</feature>
<evidence type="ECO:0000259" key="5">
    <source>
        <dbReference type="Pfam" id="PF22435"/>
    </source>
</evidence>
<accession>A0A7M2Y5G3</accession>
<dbReference type="InterPro" id="IPR051259">
    <property type="entry name" value="rRNA_Methyltransferase"/>
</dbReference>
<evidence type="ECO:0000256" key="1">
    <source>
        <dbReference type="ARBA" id="ARBA00007228"/>
    </source>
</evidence>
<dbReference type="CDD" id="cd18109">
    <property type="entry name" value="SpoU-like_RNA-MTase"/>
    <property type="match status" value="1"/>
</dbReference>
<dbReference type="InterPro" id="IPR001537">
    <property type="entry name" value="SpoU_MeTrfase"/>
</dbReference>
<evidence type="ECO:0000313" key="7">
    <source>
        <dbReference type="Proteomes" id="UP000594195"/>
    </source>
</evidence>
<feature type="domain" description="MRM3-like substrate binding" evidence="5">
    <location>
        <begin position="6"/>
        <end position="83"/>
    </location>
</feature>
<gene>
    <name evidence="6" type="ORF">Q73A0000_03460</name>
</gene>
<evidence type="ECO:0000256" key="3">
    <source>
        <dbReference type="ARBA" id="ARBA00022679"/>
    </source>
</evidence>
<dbReference type="InterPro" id="IPR053888">
    <property type="entry name" value="MRM3-like_sub_bind"/>
</dbReference>
<reference evidence="6 7" key="1">
    <citation type="submission" date="2019-05" db="EMBL/GenBank/DDBJ databases">
        <title>Chryseobacterium sp. isolated from King George Island, maritime Antarctica.</title>
        <authorList>
            <person name="Peng X."/>
        </authorList>
    </citation>
    <scope>NUCLEOTIDE SEQUENCE [LARGE SCALE GENOMIC DNA]</scope>
    <source>
        <strain evidence="6 7">7-3A</strain>
    </source>
</reference>
<dbReference type="Gene3D" id="3.40.1280.10">
    <property type="match status" value="1"/>
</dbReference>
<name>A0A7M2Y5G3_9FLAO</name>
<dbReference type="AlphaFoldDB" id="A0A7M2Y5G3"/>
<dbReference type="EMBL" id="CP040442">
    <property type="protein sequence ID" value="QOW09488.1"/>
    <property type="molecule type" value="Genomic_DNA"/>
</dbReference>
<dbReference type="SUPFAM" id="SSF55315">
    <property type="entry name" value="L30e-like"/>
    <property type="match status" value="1"/>
</dbReference>
<dbReference type="InterPro" id="IPR029064">
    <property type="entry name" value="Ribosomal_eL30-like_sf"/>
</dbReference>
<evidence type="ECO:0000256" key="2">
    <source>
        <dbReference type="ARBA" id="ARBA00022603"/>
    </source>
</evidence>
<dbReference type="InterPro" id="IPR029028">
    <property type="entry name" value="Alpha/beta_knot_MTases"/>
</dbReference>
<dbReference type="PANTHER" id="PTHR43191">
    <property type="entry name" value="RRNA METHYLTRANSFERASE 3"/>
    <property type="match status" value="1"/>
</dbReference>